<dbReference type="SUPFAM" id="SSF55874">
    <property type="entry name" value="ATPase domain of HSP90 chaperone/DNA topoisomerase II/histidine kinase"/>
    <property type="match status" value="1"/>
</dbReference>
<dbReference type="InterPro" id="IPR036890">
    <property type="entry name" value="HATPase_C_sf"/>
</dbReference>
<proteinExistence type="predicted"/>
<gene>
    <name evidence="1" type="ORF">ACFS25_11170</name>
</gene>
<keyword evidence="2" id="KW-1185">Reference proteome</keyword>
<dbReference type="EMBL" id="JBHUOM010000002">
    <property type="protein sequence ID" value="MFD2934344.1"/>
    <property type="molecule type" value="Genomic_DNA"/>
</dbReference>
<sequence>MQSVTQSYWLGKGFSGVIEIRVKDNGMGIPDTANAKIFQPFFTNSGLTVRAVRVCNATLSGHLPRLYVTP</sequence>
<accession>A0ABW6AFZ7</accession>
<comment type="caution">
    <text evidence="1">The sequence shown here is derived from an EMBL/GenBank/DDBJ whole genome shotgun (WGS) entry which is preliminary data.</text>
</comment>
<dbReference type="RefSeq" id="WP_381500024.1">
    <property type="nucleotide sequence ID" value="NZ_JBHUOM010000002.1"/>
</dbReference>
<name>A0ABW6AFZ7_9BACT</name>
<evidence type="ECO:0000313" key="2">
    <source>
        <dbReference type="Proteomes" id="UP001597512"/>
    </source>
</evidence>
<organism evidence="1 2">
    <name type="scientific">Spirosoma flavum</name>
    <dbReference type="NCBI Taxonomy" id="2048557"/>
    <lineage>
        <taxon>Bacteria</taxon>
        <taxon>Pseudomonadati</taxon>
        <taxon>Bacteroidota</taxon>
        <taxon>Cytophagia</taxon>
        <taxon>Cytophagales</taxon>
        <taxon>Cytophagaceae</taxon>
        <taxon>Spirosoma</taxon>
    </lineage>
</organism>
<reference evidence="2" key="1">
    <citation type="journal article" date="2019" name="Int. J. Syst. Evol. Microbiol.">
        <title>The Global Catalogue of Microorganisms (GCM) 10K type strain sequencing project: providing services to taxonomists for standard genome sequencing and annotation.</title>
        <authorList>
            <consortium name="The Broad Institute Genomics Platform"/>
            <consortium name="The Broad Institute Genome Sequencing Center for Infectious Disease"/>
            <person name="Wu L."/>
            <person name="Ma J."/>
        </authorList>
    </citation>
    <scope>NUCLEOTIDE SEQUENCE [LARGE SCALE GENOMIC DNA]</scope>
    <source>
        <strain evidence="2">KCTC 52490</strain>
    </source>
</reference>
<dbReference type="Gene3D" id="3.30.565.10">
    <property type="entry name" value="Histidine kinase-like ATPase, C-terminal domain"/>
    <property type="match status" value="1"/>
</dbReference>
<evidence type="ECO:0008006" key="3">
    <source>
        <dbReference type="Google" id="ProtNLM"/>
    </source>
</evidence>
<dbReference type="Proteomes" id="UP001597512">
    <property type="component" value="Unassembled WGS sequence"/>
</dbReference>
<evidence type="ECO:0000313" key="1">
    <source>
        <dbReference type="EMBL" id="MFD2934344.1"/>
    </source>
</evidence>
<protein>
    <recommendedName>
        <fullName evidence="3">Histidine kinase/HSP90-like ATPase domain-containing protein</fullName>
    </recommendedName>
</protein>